<feature type="transmembrane region" description="Helical" evidence="6">
    <location>
        <begin position="20"/>
        <end position="43"/>
    </location>
</feature>
<evidence type="ECO:0000256" key="5">
    <source>
        <dbReference type="ARBA" id="ARBA00038359"/>
    </source>
</evidence>
<protein>
    <recommendedName>
        <fullName evidence="7">Rhodopsin domain-containing protein</fullName>
    </recommendedName>
</protein>
<dbReference type="InterPro" id="IPR052337">
    <property type="entry name" value="SAT4-like"/>
</dbReference>
<comment type="similarity">
    <text evidence="5">Belongs to the SAT4 family.</text>
</comment>
<dbReference type="InterPro" id="IPR049326">
    <property type="entry name" value="Rhodopsin_dom_fungi"/>
</dbReference>
<keyword evidence="2 6" id="KW-0812">Transmembrane</keyword>
<evidence type="ECO:0000313" key="8">
    <source>
        <dbReference type="EMBL" id="PMD32586.1"/>
    </source>
</evidence>
<sequence length="365" mass="40049">MSAPALTPEMIARSGESKFSTILAILLVGGTLSTTVVVLRLITRFYIIRTAGLDDYFIGVAQILAIGAGVVIGMEAKYGMGKHVWVVPPEDLVPYFKSLYASILVYNGALTVVKISILLQYRRIFTTPGMQRATKIGLLIICAWGVTVILMLSMICVPIVKFWDQPHPGHCLPLLPAYYAPACINIVTDFGTWILPLPIIKSLQLPRRQRFMLMFIFGLGFFTCIISLVRLSALKTATGLSDPTWNNTDAATWSYLELSIAILAACLPTLRPLAIKFVPGFISSPSEQSPPNSNGYVRQGPERHSAWVSAKFSNNTDTKGTVSTQTESTDNLHEPMYNLQSLPSHKIAVEREYIVRTASAGVPGR</sequence>
<keyword evidence="4 6" id="KW-0472">Membrane</keyword>
<name>A0A2J6R249_HYAVF</name>
<evidence type="ECO:0000256" key="4">
    <source>
        <dbReference type="ARBA" id="ARBA00023136"/>
    </source>
</evidence>
<feature type="transmembrane region" description="Helical" evidence="6">
    <location>
        <begin position="138"/>
        <end position="163"/>
    </location>
</feature>
<dbReference type="PANTHER" id="PTHR33048:SF47">
    <property type="entry name" value="INTEGRAL MEMBRANE PROTEIN-RELATED"/>
    <property type="match status" value="1"/>
</dbReference>
<keyword evidence="3 6" id="KW-1133">Transmembrane helix</keyword>
<reference evidence="8 9" key="1">
    <citation type="submission" date="2016-04" db="EMBL/GenBank/DDBJ databases">
        <title>A degradative enzymes factory behind the ericoid mycorrhizal symbiosis.</title>
        <authorList>
            <consortium name="DOE Joint Genome Institute"/>
            <person name="Martino E."/>
            <person name="Morin E."/>
            <person name="Grelet G."/>
            <person name="Kuo A."/>
            <person name="Kohler A."/>
            <person name="Daghino S."/>
            <person name="Barry K."/>
            <person name="Choi C."/>
            <person name="Cichocki N."/>
            <person name="Clum A."/>
            <person name="Copeland A."/>
            <person name="Hainaut M."/>
            <person name="Haridas S."/>
            <person name="Labutti K."/>
            <person name="Lindquist E."/>
            <person name="Lipzen A."/>
            <person name="Khouja H.-R."/>
            <person name="Murat C."/>
            <person name="Ohm R."/>
            <person name="Olson A."/>
            <person name="Spatafora J."/>
            <person name="Veneault-Fourrey C."/>
            <person name="Henrissat B."/>
            <person name="Grigoriev I."/>
            <person name="Martin F."/>
            <person name="Perotto S."/>
        </authorList>
    </citation>
    <scope>NUCLEOTIDE SEQUENCE [LARGE SCALE GENOMIC DNA]</scope>
    <source>
        <strain evidence="8 9">F</strain>
    </source>
</reference>
<evidence type="ECO:0000313" key="9">
    <source>
        <dbReference type="Proteomes" id="UP000235786"/>
    </source>
</evidence>
<evidence type="ECO:0000256" key="2">
    <source>
        <dbReference type="ARBA" id="ARBA00022692"/>
    </source>
</evidence>
<evidence type="ECO:0000256" key="3">
    <source>
        <dbReference type="ARBA" id="ARBA00022989"/>
    </source>
</evidence>
<evidence type="ECO:0000256" key="6">
    <source>
        <dbReference type="SAM" id="Phobius"/>
    </source>
</evidence>
<dbReference type="Pfam" id="PF20684">
    <property type="entry name" value="Fung_rhodopsin"/>
    <property type="match status" value="1"/>
</dbReference>
<dbReference type="PANTHER" id="PTHR33048">
    <property type="entry name" value="PTH11-LIKE INTEGRAL MEMBRANE PROTEIN (AFU_ORTHOLOGUE AFUA_5G11245)"/>
    <property type="match status" value="1"/>
</dbReference>
<dbReference type="EMBL" id="KZ613958">
    <property type="protein sequence ID" value="PMD32586.1"/>
    <property type="molecule type" value="Genomic_DNA"/>
</dbReference>
<dbReference type="AlphaFoldDB" id="A0A2J6R249"/>
<feature type="transmembrane region" description="Helical" evidence="6">
    <location>
        <begin position="178"/>
        <end position="199"/>
    </location>
</feature>
<evidence type="ECO:0000259" key="7">
    <source>
        <dbReference type="Pfam" id="PF20684"/>
    </source>
</evidence>
<feature type="transmembrane region" description="Helical" evidence="6">
    <location>
        <begin position="55"/>
        <end position="74"/>
    </location>
</feature>
<feature type="domain" description="Rhodopsin" evidence="7">
    <location>
        <begin position="39"/>
        <end position="274"/>
    </location>
</feature>
<organism evidence="8 9">
    <name type="scientific">Hyaloscypha variabilis (strain UAMH 11265 / GT02V1 / F)</name>
    <name type="common">Meliniomyces variabilis</name>
    <dbReference type="NCBI Taxonomy" id="1149755"/>
    <lineage>
        <taxon>Eukaryota</taxon>
        <taxon>Fungi</taxon>
        <taxon>Dikarya</taxon>
        <taxon>Ascomycota</taxon>
        <taxon>Pezizomycotina</taxon>
        <taxon>Leotiomycetes</taxon>
        <taxon>Helotiales</taxon>
        <taxon>Hyaloscyphaceae</taxon>
        <taxon>Hyaloscypha</taxon>
        <taxon>Hyaloscypha variabilis</taxon>
    </lineage>
</organism>
<feature type="transmembrane region" description="Helical" evidence="6">
    <location>
        <begin position="211"/>
        <end position="233"/>
    </location>
</feature>
<evidence type="ECO:0000256" key="1">
    <source>
        <dbReference type="ARBA" id="ARBA00004141"/>
    </source>
</evidence>
<dbReference type="GO" id="GO:0016020">
    <property type="term" value="C:membrane"/>
    <property type="evidence" value="ECO:0007669"/>
    <property type="project" value="UniProtKB-SubCell"/>
</dbReference>
<gene>
    <name evidence="8" type="ORF">L207DRAFT_639887</name>
</gene>
<accession>A0A2J6R249</accession>
<proteinExistence type="inferred from homology"/>
<feature type="transmembrane region" description="Helical" evidence="6">
    <location>
        <begin position="253"/>
        <end position="270"/>
    </location>
</feature>
<keyword evidence="9" id="KW-1185">Reference proteome</keyword>
<feature type="transmembrane region" description="Helical" evidence="6">
    <location>
        <begin position="94"/>
        <end position="117"/>
    </location>
</feature>
<comment type="subcellular location">
    <subcellularLocation>
        <location evidence="1">Membrane</location>
        <topology evidence="1">Multi-pass membrane protein</topology>
    </subcellularLocation>
</comment>
<dbReference type="OrthoDB" id="5401779at2759"/>
<dbReference type="STRING" id="1149755.A0A2J6R249"/>
<dbReference type="Proteomes" id="UP000235786">
    <property type="component" value="Unassembled WGS sequence"/>
</dbReference>